<organism evidence="2">
    <name type="scientific">Capitella teleta</name>
    <name type="common">Polychaete worm</name>
    <dbReference type="NCBI Taxonomy" id="283909"/>
    <lineage>
        <taxon>Eukaryota</taxon>
        <taxon>Metazoa</taxon>
        <taxon>Spiralia</taxon>
        <taxon>Lophotrochozoa</taxon>
        <taxon>Annelida</taxon>
        <taxon>Polychaeta</taxon>
        <taxon>Sedentaria</taxon>
        <taxon>Scolecida</taxon>
        <taxon>Capitellidae</taxon>
        <taxon>Capitella</taxon>
    </lineage>
</organism>
<reference evidence="2 4" key="2">
    <citation type="journal article" date="2013" name="Nature">
        <title>Insights into bilaterian evolution from three spiralian genomes.</title>
        <authorList>
            <person name="Simakov O."/>
            <person name="Marletaz F."/>
            <person name="Cho S.J."/>
            <person name="Edsinger-Gonzales E."/>
            <person name="Havlak P."/>
            <person name="Hellsten U."/>
            <person name="Kuo D.H."/>
            <person name="Larsson T."/>
            <person name="Lv J."/>
            <person name="Arendt D."/>
            <person name="Savage R."/>
            <person name="Osoegawa K."/>
            <person name="de Jong P."/>
            <person name="Grimwood J."/>
            <person name="Chapman J.A."/>
            <person name="Shapiro H."/>
            <person name="Aerts A."/>
            <person name="Otillar R.P."/>
            <person name="Terry A.Y."/>
            <person name="Boore J.L."/>
            <person name="Grigoriev I.V."/>
            <person name="Lindberg D.R."/>
            <person name="Seaver E.C."/>
            <person name="Weisblat D.A."/>
            <person name="Putnam N.H."/>
            <person name="Rokhsar D.S."/>
        </authorList>
    </citation>
    <scope>NUCLEOTIDE SEQUENCE</scope>
    <source>
        <strain evidence="2 4">I ESC-2004</strain>
    </source>
</reference>
<feature type="non-terminal residue" evidence="2">
    <location>
        <position position="235"/>
    </location>
</feature>
<keyword evidence="4" id="KW-1185">Reference proteome</keyword>
<gene>
    <name evidence="2" type="ORF">CAPTEDRAFT_205772</name>
</gene>
<dbReference type="EnsemblMetazoa" id="CapteT205772">
    <property type="protein sequence ID" value="CapteP205772"/>
    <property type="gene ID" value="CapteG205772"/>
</dbReference>
<dbReference type="AlphaFoldDB" id="R7TC01"/>
<dbReference type="EMBL" id="AMQN01031326">
    <property type="status" value="NOT_ANNOTATED_CDS"/>
    <property type="molecule type" value="Genomic_DNA"/>
</dbReference>
<feature type="region of interest" description="Disordered" evidence="1">
    <location>
        <begin position="1"/>
        <end position="23"/>
    </location>
</feature>
<reference evidence="4" key="1">
    <citation type="submission" date="2012-12" db="EMBL/GenBank/DDBJ databases">
        <authorList>
            <person name="Hellsten U."/>
            <person name="Grimwood J."/>
            <person name="Chapman J.A."/>
            <person name="Shapiro H."/>
            <person name="Aerts A."/>
            <person name="Otillar R.P."/>
            <person name="Terry A.Y."/>
            <person name="Boore J.L."/>
            <person name="Simakov O."/>
            <person name="Marletaz F."/>
            <person name="Cho S.-J."/>
            <person name="Edsinger-Gonzales E."/>
            <person name="Havlak P."/>
            <person name="Kuo D.-H."/>
            <person name="Larsson T."/>
            <person name="Lv J."/>
            <person name="Arendt D."/>
            <person name="Savage R."/>
            <person name="Osoegawa K."/>
            <person name="de Jong P."/>
            <person name="Lindberg D.R."/>
            <person name="Seaver E.C."/>
            <person name="Weisblat D.A."/>
            <person name="Putnam N.H."/>
            <person name="Grigoriev I.V."/>
            <person name="Rokhsar D.S."/>
        </authorList>
    </citation>
    <scope>NUCLEOTIDE SEQUENCE</scope>
    <source>
        <strain evidence="4">I ESC-2004</strain>
    </source>
</reference>
<dbReference type="EMBL" id="AMQN01031325">
    <property type="status" value="NOT_ANNOTATED_CDS"/>
    <property type="molecule type" value="Genomic_DNA"/>
</dbReference>
<dbReference type="Proteomes" id="UP000014760">
    <property type="component" value="Unassembled WGS sequence"/>
</dbReference>
<dbReference type="EMBL" id="KB310597">
    <property type="protein sequence ID" value="ELT91243.1"/>
    <property type="molecule type" value="Genomic_DNA"/>
</dbReference>
<dbReference type="HOGENOM" id="CLU_1182685_0_0_1"/>
<accession>R7TC01</accession>
<proteinExistence type="predicted"/>
<reference evidence="3" key="3">
    <citation type="submission" date="2015-06" db="UniProtKB">
        <authorList>
            <consortium name="EnsemblMetazoa"/>
        </authorList>
    </citation>
    <scope>IDENTIFICATION</scope>
</reference>
<protein>
    <submittedName>
        <fullName evidence="2 3">Uncharacterized protein</fullName>
    </submittedName>
</protein>
<evidence type="ECO:0000313" key="2">
    <source>
        <dbReference type="EMBL" id="ELT91243.1"/>
    </source>
</evidence>
<evidence type="ECO:0000313" key="3">
    <source>
        <dbReference type="EnsemblMetazoa" id="CapteP205772"/>
    </source>
</evidence>
<evidence type="ECO:0000256" key="1">
    <source>
        <dbReference type="SAM" id="MobiDB-lite"/>
    </source>
</evidence>
<dbReference type="STRING" id="283909.R7TC01"/>
<sequence>MESDNEDAEFTPVSRGNDETPEVFEAEDATPQRVRAVLPNKVFAVVVKIVAKYVGPDAPKEIDIKDVKVFACFEEVTTTVTTTPEATTTITTTTRVTPTTTTVTSVQTTTLPAPTTTAEPAVTTTMQAPPVTTTTQAPVITTTQALASTTTTGTTAASTVPATETCTLTEGMSSETTVPDSFITTEPEFEDVTALRSSNKDTFTVSSDQIPAIIIRLVKEGDEPVSVGEVVVDGE</sequence>
<evidence type="ECO:0000313" key="4">
    <source>
        <dbReference type="Proteomes" id="UP000014760"/>
    </source>
</evidence>
<name>R7TC01_CAPTE</name>